<proteinExistence type="predicted"/>
<evidence type="ECO:0000256" key="1">
    <source>
        <dbReference type="SAM" id="SignalP"/>
    </source>
</evidence>
<gene>
    <name evidence="2" type="ordered locus">Tresu_2379</name>
</gene>
<feature type="chain" id="PRO_5003287312" description="Lipoprotein" evidence="1">
    <location>
        <begin position="30"/>
        <end position="80"/>
    </location>
</feature>
<keyword evidence="3" id="KW-1185">Reference proteome</keyword>
<organism evidence="2 3">
    <name type="scientific">Treponema succinifaciens (strain ATCC 33096 / DSM 2489 / 6091)</name>
    <dbReference type="NCBI Taxonomy" id="869209"/>
    <lineage>
        <taxon>Bacteria</taxon>
        <taxon>Pseudomonadati</taxon>
        <taxon>Spirochaetota</taxon>
        <taxon>Spirochaetia</taxon>
        <taxon>Spirochaetales</taxon>
        <taxon>Treponemataceae</taxon>
        <taxon>Treponema</taxon>
    </lineage>
</organism>
<accession>F2NXN6</accession>
<dbReference type="RefSeq" id="WP_013702494.1">
    <property type="nucleotide sequence ID" value="NC_015385.1"/>
</dbReference>
<reference evidence="3" key="2">
    <citation type="submission" date="2011-04" db="EMBL/GenBank/DDBJ databases">
        <title>The complete genome of chromosome of Treponema succinifaciens DSM 2489.</title>
        <authorList>
            <person name="Lucas S."/>
            <person name="Copeland A."/>
            <person name="Lapidus A."/>
            <person name="Bruce D."/>
            <person name="Goodwin L."/>
            <person name="Pitluck S."/>
            <person name="Peters L."/>
            <person name="Kyrpides N."/>
            <person name="Mavromatis K."/>
            <person name="Ivanova N."/>
            <person name="Ovchinnikova G."/>
            <person name="Teshima H."/>
            <person name="Detter J.C."/>
            <person name="Tapia R."/>
            <person name="Han C."/>
            <person name="Land M."/>
            <person name="Hauser L."/>
            <person name="Markowitz V."/>
            <person name="Cheng J.-F."/>
            <person name="Hugenholtz P."/>
            <person name="Woyke T."/>
            <person name="Wu D."/>
            <person name="Gronow S."/>
            <person name="Wellnitz S."/>
            <person name="Brambilla E."/>
            <person name="Klenk H.-P."/>
            <person name="Eisen J.A."/>
        </authorList>
    </citation>
    <scope>NUCLEOTIDE SEQUENCE [LARGE SCALE GENOMIC DNA]</scope>
    <source>
        <strain evidence="3">ATCC 33096 / DSM 2489 / 6091</strain>
    </source>
</reference>
<name>F2NXN6_TRES6</name>
<dbReference type="HOGENOM" id="CLU_194676_0_0_12"/>
<evidence type="ECO:0008006" key="4">
    <source>
        <dbReference type="Google" id="ProtNLM"/>
    </source>
</evidence>
<protein>
    <recommendedName>
        <fullName evidence="4">Lipoprotein</fullName>
    </recommendedName>
</protein>
<dbReference type="PROSITE" id="PS51257">
    <property type="entry name" value="PROKAR_LIPOPROTEIN"/>
    <property type="match status" value="1"/>
</dbReference>
<dbReference type="STRING" id="869209.Tresu_2379"/>
<keyword evidence="1" id="KW-0732">Signal</keyword>
<feature type="signal peptide" evidence="1">
    <location>
        <begin position="1"/>
        <end position="29"/>
    </location>
</feature>
<evidence type="ECO:0000313" key="2">
    <source>
        <dbReference type="EMBL" id="AEB15242.1"/>
    </source>
</evidence>
<dbReference type="AlphaFoldDB" id="F2NXN6"/>
<dbReference type="Proteomes" id="UP000006852">
    <property type="component" value="Chromosome"/>
</dbReference>
<dbReference type="KEGG" id="tsu:Tresu_2379"/>
<sequence length="80" mass="8736">MNIKKFSFAFLPVLILALVSCMNMNSSNGKEGAIRITVPGEERGLYTFNKSNASSYKVSIILDKEVIDSQTTELGGGNYI</sequence>
<dbReference type="EMBL" id="CP002631">
    <property type="protein sequence ID" value="AEB15242.1"/>
    <property type="molecule type" value="Genomic_DNA"/>
</dbReference>
<evidence type="ECO:0000313" key="3">
    <source>
        <dbReference type="Proteomes" id="UP000006852"/>
    </source>
</evidence>
<dbReference type="GeneID" id="302999491"/>
<reference evidence="2 3" key="1">
    <citation type="journal article" date="2011" name="Stand. Genomic Sci.">
        <title>Complete genome sequence of Treponema succinifaciens type strain (6091).</title>
        <authorList>
            <person name="Han C."/>
            <person name="Gronow S."/>
            <person name="Teshima H."/>
            <person name="Lapidus A."/>
            <person name="Nolan M."/>
            <person name="Lucas S."/>
            <person name="Hammon N."/>
            <person name="Deshpande S."/>
            <person name="Cheng J.F."/>
            <person name="Zeytun A."/>
            <person name="Tapia R."/>
            <person name="Goodwin L."/>
            <person name="Pitluck S."/>
            <person name="Liolios K."/>
            <person name="Pagani I."/>
            <person name="Ivanova N."/>
            <person name="Mavromatis K."/>
            <person name="Mikhailova N."/>
            <person name="Huntemann M."/>
            <person name="Pati A."/>
            <person name="Chen A."/>
            <person name="Palaniappan K."/>
            <person name="Land M."/>
            <person name="Hauser L."/>
            <person name="Brambilla E.M."/>
            <person name="Rohde M."/>
            <person name="Goker M."/>
            <person name="Woyke T."/>
            <person name="Bristow J."/>
            <person name="Eisen J.A."/>
            <person name="Markowitz V."/>
            <person name="Hugenholtz P."/>
            <person name="Kyrpides N.C."/>
            <person name="Klenk H.P."/>
            <person name="Detter J.C."/>
        </authorList>
    </citation>
    <scope>NUCLEOTIDE SEQUENCE [LARGE SCALE GENOMIC DNA]</scope>
    <source>
        <strain evidence="3">ATCC 33096 / DSM 2489 / 6091</strain>
    </source>
</reference>